<dbReference type="CDD" id="cd05466">
    <property type="entry name" value="PBP2_LTTR_substrate"/>
    <property type="match status" value="1"/>
</dbReference>
<dbReference type="PRINTS" id="PR00039">
    <property type="entry name" value="HTHLYSR"/>
</dbReference>
<evidence type="ECO:0000313" key="6">
    <source>
        <dbReference type="EMBL" id="MDW6092170.1"/>
    </source>
</evidence>
<gene>
    <name evidence="6" type="ORF">SBX64_06385</name>
</gene>
<evidence type="ECO:0000256" key="1">
    <source>
        <dbReference type="ARBA" id="ARBA00009437"/>
    </source>
</evidence>
<keyword evidence="4" id="KW-0804">Transcription</keyword>
<dbReference type="Gene3D" id="1.10.10.10">
    <property type="entry name" value="Winged helix-like DNA-binding domain superfamily/Winged helix DNA-binding domain"/>
    <property type="match status" value="1"/>
</dbReference>
<comment type="caution">
    <text evidence="6">The sequence shown here is derived from an EMBL/GenBank/DDBJ whole genome shotgun (WGS) entry which is preliminary data.</text>
</comment>
<evidence type="ECO:0000313" key="7">
    <source>
        <dbReference type="Proteomes" id="UP001279860"/>
    </source>
</evidence>
<evidence type="ECO:0000259" key="5">
    <source>
        <dbReference type="PROSITE" id="PS50931"/>
    </source>
</evidence>
<keyword evidence="7" id="KW-1185">Reference proteome</keyword>
<dbReference type="PANTHER" id="PTHR30126">
    <property type="entry name" value="HTH-TYPE TRANSCRIPTIONAL REGULATOR"/>
    <property type="match status" value="1"/>
</dbReference>
<dbReference type="SUPFAM" id="SSF46785">
    <property type="entry name" value="Winged helix' DNA-binding domain"/>
    <property type="match status" value="1"/>
</dbReference>
<feature type="domain" description="HTH lysR-type" evidence="5">
    <location>
        <begin position="1"/>
        <end position="58"/>
    </location>
</feature>
<evidence type="ECO:0000256" key="3">
    <source>
        <dbReference type="ARBA" id="ARBA00023125"/>
    </source>
</evidence>
<dbReference type="PROSITE" id="PS50931">
    <property type="entry name" value="HTH_LYSR"/>
    <property type="match status" value="1"/>
</dbReference>
<dbReference type="Proteomes" id="UP001279860">
    <property type="component" value="Unassembled WGS sequence"/>
</dbReference>
<accession>A0ABU4IS17</accession>
<sequence>MSLNRLRTFVEVYRQRSISAAARNLNLTQPAVSQHIAGLEVAVGRKLFTREASGVEPTTAADELAVDIGDKLDAVESALAQARSRSVNMEGVLQIIGHADFMAEVIAPRLLPLLQSDIRVRMHAGDGDLVHHMLVEGHCDLGFTAHPVTDKRLRSETVMTVPVMAVAAPAVATRIAQADDLTQALINESMLTYNLELSVIDRWMKKNNIHLGNHPPALVSQDLRALRRLLMQGFGWTVMPDYLCHEQIRQGDLQRIIAPVADTRLEYYMAWAPSALRQPRIAHARQTLLWLLNPLHASKK</sequence>
<dbReference type="Gene3D" id="3.40.190.290">
    <property type="match status" value="1"/>
</dbReference>
<dbReference type="PANTHER" id="PTHR30126:SF39">
    <property type="entry name" value="HTH-TYPE TRANSCRIPTIONAL REGULATOR CYSL"/>
    <property type="match status" value="1"/>
</dbReference>
<comment type="similarity">
    <text evidence="1">Belongs to the LysR transcriptional regulatory family.</text>
</comment>
<evidence type="ECO:0000256" key="2">
    <source>
        <dbReference type="ARBA" id="ARBA00023015"/>
    </source>
</evidence>
<dbReference type="InterPro" id="IPR000847">
    <property type="entry name" value="LysR_HTH_N"/>
</dbReference>
<dbReference type="InterPro" id="IPR036388">
    <property type="entry name" value="WH-like_DNA-bd_sf"/>
</dbReference>
<dbReference type="InterPro" id="IPR036390">
    <property type="entry name" value="WH_DNA-bd_sf"/>
</dbReference>
<evidence type="ECO:0000256" key="4">
    <source>
        <dbReference type="ARBA" id="ARBA00023163"/>
    </source>
</evidence>
<proteinExistence type="inferred from homology"/>
<keyword evidence="2" id="KW-0805">Transcription regulation</keyword>
<dbReference type="Pfam" id="PF03466">
    <property type="entry name" value="LysR_substrate"/>
    <property type="match status" value="1"/>
</dbReference>
<keyword evidence="3" id="KW-0238">DNA-binding</keyword>
<dbReference type="EMBL" id="JAWRCP010000001">
    <property type="protein sequence ID" value="MDW6092170.1"/>
    <property type="molecule type" value="Genomic_DNA"/>
</dbReference>
<name>A0ABU4IS17_9VIBR</name>
<dbReference type="Pfam" id="PF00126">
    <property type="entry name" value="HTH_1"/>
    <property type="match status" value="1"/>
</dbReference>
<dbReference type="SUPFAM" id="SSF53850">
    <property type="entry name" value="Periplasmic binding protein-like II"/>
    <property type="match status" value="1"/>
</dbReference>
<organism evidence="6 7">
    <name type="scientific">Vibrio rhizosphaerae</name>
    <dbReference type="NCBI Taxonomy" id="398736"/>
    <lineage>
        <taxon>Bacteria</taxon>
        <taxon>Pseudomonadati</taxon>
        <taxon>Pseudomonadota</taxon>
        <taxon>Gammaproteobacteria</taxon>
        <taxon>Vibrionales</taxon>
        <taxon>Vibrionaceae</taxon>
        <taxon>Vibrio</taxon>
    </lineage>
</organism>
<dbReference type="RefSeq" id="WP_318584564.1">
    <property type="nucleotide sequence ID" value="NZ_JAWRCP010000001.1"/>
</dbReference>
<reference evidence="6 7" key="1">
    <citation type="submission" date="2023-11" db="EMBL/GenBank/DDBJ databases">
        <title>Plant-associative lifestyle of Vibrio porteresiae and its evolutionary dynamics.</title>
        <authorList>
            <person name="Rameshkumar N."/>
            <person name="Kirti K."/>
        </authorList>
    </citation>
    <scope>NUCLEOTIDE SEQUENCE [LARGE SCALE GENOMIC DNA]</scope>
    <source>
        <strain evidence="6 7">MSSRF7</strain>
    </source>
</reference>
<dbReference type="InterPro" id="IPR005119">
    <property type="entry name" value="LysR_subst-bd"/>
</dbReference>
<protein>
    <submittedName>
        <fullName evidence="6">LysR family transcriptional regulator</fullName>
    </submittedName>
</protein>